<dbReference type="InterPro" id="IPR006015">
    <property type="entry name" value="Universal_stress_UspA"/>
</dbReference>
<reference evidence="8 9" key="1">
    <citation type="submission" date="2019-09" db="EMBL/GenBank/DDBJ databases">
        <title>Draft genome sequences of 48 bacterial type strains from the CCUG.</title>
        <authorList>
            <person name="Tunovic T."/>
            <person name="Pineiro-Iglesias B."/>
            <person name="Unosson C."/>
            <person name="Inganas E."/>
            <person name="Ohlen M."/>
            <person name="Cardew S."/>
            <person name="Jensie-Markopoulos S."/>
            <person name="Salva-Serra F."/>
            <person name="Jaen-Luchoro D."/>
            <person name="Karlsson R."/>
            <person name="Svensson-Stadler L."/>
            <person name="Chun J."/>
            <person name="Moore E."/>
        </authorList>
    </citation>
    <scope>NUCLEOTIDE SEQUENCE [LARGE SCALE GENOMIC DNA]</scope>
    <source>
        <strain evidence="8 9">CCUG 30977</strain>
    </source>
</reference>
<keyword evidence="9" id="KW-1185">Reference proteome</keyword>
<dbReference type="PANTHER" id="PTHR43289">
    <property type="entry name" value="MITOGEN-ACTIVATED PROTEIN KINASE KINASE KINASE 20-RELATED"/>
    <property type="match status" value="1"/>
</dbReference>
<evidence type="ECO:0000259" key="7">
    <source>
        <dbReference type="PROSITE" id="PS50011"/>
    </source>
</evidence>
<dbReference type="InterPro" id="IPR006016">
    <property type="entry name" value="UspA"/>
</dbReference>
<evidence type="ECO:0000256" key="4">
    <source>
        <dbReference type="ARBA" id="ARBA00022777"/>
    </source>
</evidence>
<feature type="region of interest" description="Disordered" evidence="6">
    <location>
        <begin position="1"/>
        <end position="26"/>
    </location>
</feature>
<dbReference type="Gene3D" id="1.10.510.10">
    <property type="entry name" value="Transferase(Phosphotransferase) domain 1"/>
    <property type="match status" value="1"/>
</dbReference>
<gene>
    <name evidence="8" type="ORF">F7Q92_15485</name>
</gene>
<evidence type="ECO:0000256" key="6">
    <source>
        <dbReference type="SAM" id="MobiDB-lite"/>
    </source>
</evidence>
<proteinExistence type="inferred from homology"/>
<dbReference type="PANTHER" id="PTHR43289:SF34">
    <property type="entry name" value="SERINE_THREONINE-PROTEIN KINASE YBDM-RELATED"/>
    <property type="match status" value="1"/>
</dbReference>
<dbReference type="Pfam" id="PF00582">
    <property type="entry name" value="Usp"/>
    <property type="match status" value="1"/>
</dbReference>
<dbReference type="EMBL" id="VZPB01000041">
    <property type="protein sequence ID" value="KAB0578931.1"/>
    <property type="molecule type" value="Genomic_DNA"/>
</dbReference>
<dbReference type="PROSITE" id="PS50011">
    <property type="entry name" value="PROTEIN_KINASE_DOM"/>
    <property type="match status" value="1"/>
</dbReference>
<evidence type="ECO:0000313" key="9">
    <source>
        <dbReference type="Proteomes" id="UP000430120"/>
    </source>
</evidence>
<dbReference type="GO" id="GO:0004674">
    <property type="term" value="F:protein serine/threonine kinase activity"/>
    <property type="evidence" value="ECO:0007669"/>
    <property type="project" value="TreeGrafter"/>
</dbReference>
<dbReference type="PRINTS" id="PR01438">
    <property type="entry name" value="UNVRSLSTRESS"/>
</dbReference>
<dbReference type="Gene3D" id="3.40.50.620">
    <property type="entry name" value="HUPs"/>
    <property type="match status" value="1"/>
</dbReference>
<name>A0A643FCM2_IDEDE</name>
<dbReference type="InterPro" id="IPR014729">
    <property type="entry name" value="Rossmann-like_a/b/a_fold"/>
</dbReference>
<dbReference type="CDD" id="cd00293">
    <property type="entry name" value="USP-like"/>
    <property type="match status" value="1"/>
</dbReference>
<feature type="compositionally biased region" description="Basic and acidic residues" evidence="6">
    <location>
        <begin position="1"/>
        <end position="18"/>
    </location>
</feature>
<evidence type="ECO:0000256" key="3">
    <source>
        <dbReference type="ARBA" id="ARBA00022741"/>
    </source>
</evidence>
<dbReference type="RefSeq" id="WP_151125000.1">
    <property type="nucleotide sequence ID" value="NZ_CP088081.1"/>
</dbReference>
<keyword evidence="5" id="KW-0067">ATP-binding</keyword>
<keyword evidence="2" id="KW-0808">Transferase</keyword>
<dbReference type="SUPFAM" id="SSF52402">
    <property type="entry name" value="Adenine nucleotide alpha hydrolases-like"/>
    <property type="match status" value="1"/>
</dbReference>
<organism evidence="8 9">
    <name type="scientific">Ideonella dechloratans</name>
    <dbReference type="NCBI Taxonomy" id="36863"/>
    <lineage>
        <taxon>Bacteria</taxon>
        <taxon>Pseudomonadati</taxon>
        <taxon>Pseudomonadota</taxon>
        <taxon>Betaproteobacteria</taxon>
        <taxon>Burkholderiales</taxon>
        <taxon>Sphaerotilaceae</taxon>
        <taxon>Ideonella</taxon>
    </lineage>
</organism>
<keyword evidence="3" id="KW-0547">Nucleotide-binding</keyword>
<evidence type="ECO:0000313" key="8">
    <source>
        <dbReference type="EMBL" id="KAB0578931.1"/>
    </source>
</evidence>
<dbReference type="Proteomes" id="UP000430120">
    <property type="component" value="Unassembled WGS sequence"/>
</dbReference>
<dbReference type="Gene3D" id="3.30.200.20">
    <property type="entry name" value="Phosphorylase Kinase, domain 1"/>
    <property type="match status" value="1"/>
</dbReference>
<dbReference type="SMART" id="SM00220">
    <property type="entry name" value="S_TKc"/>
    <property type="match status" value="1"/>
</dbReference>
<protein>
    <submittedName>
        <fullName evidence="8">Protein kinase</fullName>
    </submittedName>
</protein>
<dbReference type="InterPro" id="IPR011009">
    <property type="entry name" value="Kinase-like_dom_sf"/>
</dbReference>
<evidence type="ECO:0000256" key="5">
    <source>
        <dbReference type="ARBA" id="ARBA00022840"/>
    </source>
</evidence>
<evidence type="ECO:0000256" key="1">
    <source>
        <dbReference type="ARBA" id="ARBA00008791"/>
    </source>
</evidence>
<keyword evidence="4 8" id="KW-0418">Kinase</keyword>
<dbReference type="CDD" id="cd14014">
    <property type="entry name" value="STKc_PknB_like"/>
    <property type="match status" value="1"/>
</dbReference>
<dbReference type="AlphaFoldDB" id="A0A643FCM2"/>
<dbReference type="Pfam" id="PF00069">
    <property type="entry name" value="Pkinase"/>
    <property type="match status" value="1"/>
</dbReference>
<sequence>MGNEATTEHPITEEERAADGGNGPLKPGQVIDGFRLEEALHRGGMATLWRVCRVNADGSPADGPEALPLIMKVPRIKGGEDPATIVGFEVERMIMPTLSGPHVPKFIAKGDFTRQPYIVMEHIPGPSLRPRLDEAPLPFDEIIEVGERVATALHELHRQHVVHLDIKPSNILFRPDGTAVLVDFGLSRHDHLPDLLDEEFTLPMGTGPYMSPEQVQFVRSDPRSDLFALGVMLYHLTTGERPFGAPNSVRGLRKRLYVDPVPPRALRPDCPPWLQEVILKCLEVNPEQRYQSAAQLSLDLQAPAQIPLTRRAEKLQGASTLKRLKRWFFALGSEPDMRPVTVAEQVHRNPIIMAAVDTEASAALSNQLRETVQRIVKTEPGARLACVSVMRTARIGMDDLVDKSGQSRHVKQLVQIKHWAHPIAKALFFDEGRLTFHVLEAPDPAAAIVEFARRNQVDHIVMGARGQSALRRYLGSTSSQVVAESDCTVTVVRAPQQVSEAQE</sequence>
<dbReference type="OrthoDB" id="9801841at2"/>
<comment type="caution">
    <text evidence="8">The sequence shown here is derived from an EMBL/GenBank/DDBJ whole genome shotgun (WGS) entry which is preliminary data.</text>
</comment>
<dbReference type="InterPro" id="IPR008271">
    <property type="entry name" value="Ser/Thr_kinase_AS"/>
</dbReference>
<comment type="similarity">
    <text evidence="1">Belongs to the universal stress protein A family.</text>
</comment>
<feature type="domain" description="Protein kinase" evidence="7">
    <location>
        <begin position="34"/>
        <end position="309"/>
    </location>
</feature>
<dbReference type="GO" id="GO:0005524">
    <property type="term" value="F:ATP binding"/>
    <property type="evidence" value="ECO:0007669"/>
    <property type="project" value="UniProtKB-KW"/>
</dbReference>
<evidence type="ECO:0000256" key="2">
    <source>
        <dbReference type="ARBA" id="ARBA00022679"/>
    </source>
</evidence>
<dbReference type="InterPro" id="IPR000719">
    <property type="entry name" value="Prot_kinase_dom"/>
</dbReference>
<dbReference type="PROSITE" id="PS00108">
    <property type="entry name" value="PROTEIN_KINASE_ST"/>
    <property type="match status" value="1"/>
</dbReference>
<accession>A0A643FCM2</accession>
<dbReference type="SUPFAM" id="SSF56112">
    <property type="entry name" value="Protein kinase-like (PK-like)"/>
    <property type="match status" value="1"/>
</dbReference>